<feature type="transmembrane region" description="Helical" evidence="6">
    <location>
        <begin position="257"/>
        <end position="282"/>
    </location>
</feature>
<dbReference type="Pfam" id="PF01943">
    <property type="entry name" value="Polysacc_synt"/>
    <property type="match status" value="1"/>
</dbReference>
<dbReference type="RefSeq" id="WP_073312829.1">
    <property type="nucleotide sequence ID" value="NZ_FQYP01000001.1"/>
</dbReference>
<keyword evidence="5 6" id="KW-0472">Membrane</keyword>
<evidence type="ECO:0000256" key="4">
    <source>
        <dbReference type="ARBA" id="ARBA00022989"/>
    </source>
</evidence>
<feature type="transmembrane region" description="Helical" evidence="6">
    <location>
        <begin position="12"/>
        <end position="34"/>
    </location>
</feature>
<evidence type="ECO:0000256" key="1">
    <source>
        <dbReference type="ARBA" id="ARBA00004651"/>
    </source>
</evidence>
<evidence type="ECO:0000256" key="2">
    <source>
        <dbReference type="ARBA" id="ARBA00022475"/>
    </source>
</evidence>
<protein>
    <submittedName>
        <fullName evidence="7">Membrane protein involved in the export of O-antigen and teichoic acid</fullName>
    </submittedName>
</protein>
<feature type="transmembrane region" description="Helical" evidence="6">
    <location>
        <begin position="308"/>
        <end position="331"/>
    </location>
</feature>
<evidence type="ECO:0000256" key="6">
    <source>
        <dbReference type="SAM" id="Phobius"/>
    </source>
</evidence>
<organism evidence="7 8">
    <name type="scientific">Aquimarina spongiae</name>
    <dbReference type="NCBI Taxonomy" id="570521"/>
    <lineage>
        <taxon>Bacteria</taxon>
        <taxon>Pseudomonadati</taxon>
        <taxon>Bacteroidota</taxon>
        <taxon>Flavobacteriia</taxon>
        <taxon>Flavobacteriales</taxon>
        <taxon>Flavobacteriaceae</taxon>
        <taxon>Aquimarina</taxon>
    </lineage>
</organism>
<dbReference type="PANTHER" id="PTHR30250:SF26">
    <property type="entry name" value="PSMA PROTEIN"/>
    <property type="match status" value="1"/>
</dbReference>
<dbReference type="PANTHER" id="PTHR30250">
    <property type="entry name" value="PST FAMILY PREDICTED COLANIC ACID TRANSPORTER"/>
    <property type="match status" value="1"/>
</dbReference>
<feature type="transmembrane region" description="Helical" evidence="6">
    <location>
        <begin position="451"/>
        <end position="468"/>
    </location>
</feature>
<feature type="transmembrane region" description="Helical" evidence="6">
    <location>
        <begin position="223"/>
        <end position="241"/>
    </location>
</feature>
<keyword evidence="8" id="KW-1185">Reference proteome</keyword>
<feature type="transmembrane region" description="Helical" evidence="6">
    <location>
        <begin position="119"/>
        <end position="139"/>
    </location>
</feature>
<keyword evidence="2" id="KW-1003">Cell membrane</keyword>
<comment type="subcellular location">
    <subcellularLocation>
        <location evidence="1">Cell membrane</location>
        <topology evidence="1">Multi-pass membrane protein</topology>
    </subcellularLocation>
</comment>
<keyword evidence="3 6" id="KW-0812">Transmembrane</keyword>
<feature type="transmembrane region" description="Helical" evidence="6">
    <location>
        <begin position="351"/>
        <end position="371"/>
    </location>
</feature>
<dbReference type="EMBL" id="FQYP01000001">
    <property type="protein sequence ID" value="SHI35233.1"/>
    <property type="molecule type" value="Genomic_DNA"/>
</dbReference>
<dbReference type="Proteomes" id="UP000184432">
    <property type="component" value="Unassembled WGS sequence"/>
</dbReference>
<feature type="transmembrane region" description="Helical" evidence="6">
    <location>
        <begin position="160"/>
        <end position="177"/>
    </location>
</feature>
<dbReference type="InterPro" id="IPR050833">
    <property type="entry name" value="Poly_Biosynth_Transport"/>
</dbReference>
<feature type="transmembrane region" description="Helical" evidence="6">
    <location>
        <begin position="40"/>
        <end position="66"/>
    </location>
</feature>
<accession>A0A1M6AG78</accession>
<sequence>MSQLKKGALLTYLKIVLTNVIGIMMTPFIVSNIGKDEYGIFNAVGALIGTIALLDFGLTNTVVRFVAKYRAEKDRKGEENFLATVRLIYFVISMLVILLGVIFYFFLDTYFTKFNAEEIRITKIMFVILIINLAIYLPGMIFTGICKGYEAFVFPESVGIIRYLLRSATIVAVLLFGGKAISLVIVDSLFNLFTITVTGYYVFKKLKVRFKLHQLSKQYILHIFKYSGWIFVFSLVAMLQWKSGSWVLGSMSLPKVLGIYGIGIALGSYYGTFSTAISSVFLPRATQMSVNNASGEELTSMMIKLGRLSFIILMYVLGAFILYGEQFINLWVGGGDAENSGRYTRSECKEIYIIAVAIMVGYTLPLLQAFGNSILEAKNKLSFKAILYFVFMFLGALSGWLLAYEYGAIGMISGLVGGWLIVQNVMNFYYHKTIGLNIFRFFREMLHKSSLVIILVIFIGYFINYIPGEGWLNFVVKGVTYTAVFIPLMYFLGMLDYEKQLFIKPIASVLKRK</sequence>
<feature type="transmembrane region" description="Helical" evidence="6">
    <location>
        <begin position="474"/>
        <end position="495"/>
    </location>
</feature>
<feature type="transmembrane region" description="Helical" evidence="6">
    <location>
        <begin position="183"/>
        <end position="203"/>
    </location>
</feature>
<feature type="transmembrane region" description="Helical" evidence="6">
    <location>
        <begin position="409"/>
        <end position="430"/>
    </location>
</feature>
<gene>
    <name evidence="7" type="ORF">SAMN04488508_101268</name>
</gene>
<dbReference type="AlphaFoldDB" id="A0A1M6AG78"/>
<feature type="transmembrane region" description="Helical" evidence="6">
    <location>
        <begin position="383"/>
        <end position="403"/>
    </location>
</feature>
<evidence type="ECO:0000256" key="5">
    <source>
        <dbReference type="ARBA" id="ARBA00023136"/>
    </source>
</evidence>
<dbReference type="InterPro" id="IPR002797">
    <property type="entry name" value="Polysacc_synth"/>
</dbReference>
<reference evidence="8" key="1">
    <citation type="submission" date="2016-11" db="EMBL/GenBank/DDBJ databases">
        <authorList>
            <person name="Varghese N."/>
            <person name="Submissions S."/>
        </authorList>
    </citation>
    <scope>NUCLEOTIDE SEQUENCE [LARGE SCALE GENOMIC DNA]</scope>
    <source>
        <strain evidence="8">DSM 22623</strain>
    </source>
</reference>
<dbReference type="GO" id="GO:0005886">
    <property type="term" value="C:plasma membrane"/>
    <property type="evidence" value="ECO:0007669"/>
    <property type="project" value="UniProtKB-SubCell"/>
</dbReference>
<evidence type="ECO:0000256" key="3">
    <source>
        <dbReference type="ARBA" id="ARBA00022692"/>
    </source>
</evidence>
<feature type="transmembrane region" description="Helical" evidence="6">
    <location>
        <begin position="87"/>
        <end position="107"/>
    </location>
</feature>
<dbReference type="STRING" id="570521.SAMN04488508_101268"/>
<evidence type="ECO:0000313" key="8">
    <source>
        <dbReference type="Proteomes" id="UP000184432"/>
    </source>
</evidence>
<dbReference type="OrthoDB" id="5751261at2"/>
<name>A0A1M6AG78_9FLAO</name>
<evidence type="ECO:0000313" key="7">
    <source>
        <dbReference type="EMBL" id="SHI35233.1"/>
    </source>
</evidence>
<keyword evidence="4 6" id="KW-1133">Transmembrane helix</keyword>
<proteinExistence type="predicted"/>